<dbReference type="InterPro" id="IPR036097">
    <property type="entry name" value="HisK_dim/P_sf"/>
</dbReference>
<keyword evidence="10" id="KW-0067">ATP-binding</keyword>
<feature type="domain" description="HAMP" evidence="16">
    <location>
        <begin position="72"/>
        <end position="125"/>
    </location>
</feature>
<dbReference type="PROSITE" id="PS50885">
    <property type="entry name" value="HAMP"/>
    <property type="match status" value="1"/>
</dbReference>
<dbReference type="Pfam" id="PF00512">
    <property type="entry name" value="HisKA"/>
    <property type="match status" value="1"/>
</dbReference>
<evidence type="ECO:0000256" key="1">
    <source>
        <dbReference type="ARBA" id="ARBA00000085"/>
    </source>
</evidence>
<evidence type="ECO:0000259" key="15">
    <source>
        <dbReference type="PROSITE" id="PS50109"/>
    </source>
</evidence>
<name>A0A382VXS7_9ZZZZ</name>
<proteinExistence type="predicted"/>
<keyword evidence="12" id="KW-0902">Two-component regulatory system</keyword>
<sequence>KLNNFIDTYLYIVKFMDPKLINYLRQTGEAVSFYYSVQENKTGIKITFAIIYLLIVSLLLFLSIIISINFASRLTSPIVNLIGASEKISSGDLNAKVPLIDTDKEFKKLNENFNSMIDKLKKQQEKLLVTERHAAWESVARKLAHEIKNPLTPIQLSIDRIREKYLNRTEDVDNRLSNYLNTITKQIKDIEHLVNEFSDFARMPKPIFKKIDLNKLISRSLNLHELSEKDINFVISKEKKINNINGDEEQLNRVFINLIKNSIESINEKKSKNVDFKGKIN</sequence>
<evidence type="ECO:0000256" key="4">
    <source>
        <dbReference type="ARBA" id="ARBA00022475"/>
    </source>
</evidence>
<evidence type="ECO:0000256" key="2">
    <source>
        <dbReference type="ARBA" id="ARBA00004651"/>
    </source>
</evidence>
<evidence type="ECO:0000256" key="8">
    <source>
        <dbReference type="ARBA" id="ARBA00022741"/>
    </source>
</evidence>
<keyword evidence="5" id="KW-0597">Phosphoprotein</keyword>
<dbReference type="InterPro" id="IPR036890">
    <property type="entry name" value="HATPase_C_sf"/>
</dbReference>
<reference evidence="17" key="1">
    <citation type="submission" date="2018-05" db="EMBL/GenBank/DDBJ databases">
        <authorList>
            <person name="Lanie J.A."/>
            <person name="Ng W.-L."/>
            <person name="Kazmierczak K.M."/>
            <person name="Andrzejewski T.M."/>
            <person name="Davidsen T.M."/>
            <person name="Wayne K.J."/>
            <person name="Tettelin H."/>
            <person name="Glass J.I."/>
            <person name="Rusch D."/>
            <person name="Podicherti R."/>
            <person name="Tsui H.-C.T."/>
            <person name="Winkler M.E."/>
        </authorList>
    </citation>
    <scope>NUCLEOTIDE SEQUENCE</scope>
</reference>
<gene>
    <name evidence="17" type="ORF">METZ01_LOCUS404143</name>
</gene>
<dbReference type="SUPFAM" id="SSF55874">
    <property type="entry name" value="ATPase domain of HSP90 chaperone/DNA topoisomerase II/histidine kinase"/>
    <property type="match status" value="1"/>
</dbReference>
<dbReference type="SMART" id="SM00304">
    <property type="entry name" value="HAMP"/>
    <property type="match status" value="1"/>
</dbReference>
<dbReference type="AlphaFoldDB" id="A0A382VXS7"/>
<dbReference type="PANTHER" id="PTHR45528">
    <property type="entry name" value="SENSOR HISTIDINE KINASE CPXA"/>
    <property type="match status" value="1"/>
</dbReference>
<dbReference type="CDD" id="cd00082">
    <property type="entry name" value="HisKA"/>
    <property type="match status" value="1"/>
</dbReference>
<dbReference type="InterPro" id="IPR003660">
    <property type="entry name" value="HAMP_dom"/>
</dbReference>
<dbReference type="PROSITE" id="PS50109">
    <property type="entry name" value="HIS_KIN"/>
    <property type="match status" value="1"/>
</dbReference>
<dbReference type="SUPFAM" id="SSF47384">
    <property type="entry name" value="Homodimeric domain of signal transducing histidine kinase"/>
    <property type="match status" value="1"/>
</dbReference>
<keyword evidence="9" id="KW-0418">Kinase</keyword>
<feature type="domain" description="Histidine kinase" evidence="15">
    <location>
        <begin position="142"/>
        <end position="281"/>
    </location>
</feature>
<evidence type="ECO:0000256" key="12">
    <source>
        <dbReference type="ARBA" id="ARBA00023012"/>
    </source>
</evidence>
<dbReference type="GO" id="GO:0005886">
    <property type="term" value="C:plasma membrane"/>
    <property type="evidence" value="ECO:0007669"/>
    <property type="project" value="UniProtKB-SubCell"/>
</dbReference>
<evidence type="ECO:0000256" key="3">
    <source>
        <dbReference type="ARBA" id="ARBA00012438"/>
    </source>
</evidence>
<dbReference type="GO" id="GO:0005524">
    <property type="term" value="F:ATP binding"/>
    <property type="evidence" value="ECO:0007669"/>
    <property type="project" value="UniProtKB-KW"/>
</dbReference>
<feature type="non-terminal residue" evidence="17">
    <location>
        <position position="281"/>
    </location>
</feature>
<dbReference type="EC" id="2.7.13.3" evidence="3"/>
<keyword evidence="8" id="KW-0547">Nucleotide-binding</keyword>
<protein>
    <recommendedName>
        <fullName evidence="3">histidine kinase</fullName>
        <ecNumber evidence="3">2.7.13.3</ecNumber>
    </recommendedName>
</protein>
<keyword evidence="4" id="KW-1003">Cell membrane</keyword>
<dbReference type="InterPro" id="IPR005467">
    <property type="entry name" value="His_kinase_dom"/>
</dbReference>
<dbReference type="Gene3D" id="3.30.565.10">
    <property type="entry name" value="Histidine kinase-like ATPase, C-terminal domain"/>
    <property type="match status" value="1"/>
</dbReference>
<dbReference type="Pfam" id="PF00672">
    <property type="entry name" value="HAMP"/>
    <property type="match status" value="1"/>
</dbReference>
<evidence type="ECO:0000256" key="7">
    <source>
        <dbReference type="ARBA" id="ARBA00022692"/>
    </source>
</evidence>
<evidence type="ECO:0000256" key="10">
    <source>
        <dbReference type="ARBA" id="ARBA00022840"/>
    </source>
</evidence>
<dbReference type="InterPro" id="IPR050398">
    <property type="entry name" value="HssS/ArlS-like"/>
</dbReference>
<evidence type="ECO:0000256" key="5">
    <source>
        <dbReference type="ARBA" id="ARBA00022553"/>
    </source>
</evidence>
<evidence type="ECO:0000313" key="17">
    <source>
        <dbReference type="EMBL" id="SVD51289.1"/>
    </source>
</evidence>
<evidence type="ECO:0000256" key="9">
    <source>
        <dbReference type="ARBA" id="ARBA00022777"/>
    </source>
</evidence>
<keyword evidence="6" id="KW-0808">Transferase</keyword>
<accession>A0A382VXS7</accession>
<dbReference type="EMBL" id="UINC01155440">
    <property type="protein sequence ID" value="SVD51289.1"/>
    <property type="molecule type" value="Genomic_DNA"/>
</dbReference>
<evidence type="ECO:0000256" key="14">
    <source>
        <dbReference type="SAM" id="Phobius"/>
    </source>
</evidence>
<evidence type="ECO:0000256" key="13">
    <source>
        <dbReference type="ARBA" id="ARBA00023136"/>
    </source>
</evidence>
<keyword evidence="11 14" id="KW-1133">Transmembrane helix</keyword>
<feature type="transmembrane region" description="Helical" evidence="14">
    <location>
        <begin position="46"/>
        <end position="71"/>
    </location>
</feature>
<evidence type="ECO:0000259" key="16">
    <source>
        <dbReference type="PROSITE" id="PS50885"/>
    </source>
</evidence>
<evidence type="ECO:0000256" key="6">
    <source>
        <dbReference type="ARBA" id="ARBA00022679"/>
    </source>
</evidence>
<dbReference type="PANTHER" id="PTHR45528:SF1">
    <property type="entry name" value="SENSOR HISTIDINE KINASE CPXA"/>
    <property type="match status" value="1"/>
</dbReference>
<keyword evidence="7 14" id="KW-0812">Transmembrane</keyword>
<evidence type="ECO:0000256" key="11">
    <source>
        <dbReference type="ARBA" id="ARBA00022989"/>
    </source>
</evidence>
<comment type="subcellular location">
    <subcellularLocation>
        <location evidence="2">Cell membrane</location>
        <topology evidence="2">Multi-pass membrane protein</topology>
    </subcellularLocation>
</comment>
<organism evidence="17">
    <name type="scientific">marine metagenome</name>
    <dbReference type="NCBI Taxonomy" id="408172"/>
    <lineage>
        <taxon>unclassified sequences</taxon>
        <taxon>metagenomes</taxon>
        <taxon>ecological metagenomes</taxon>
    </lineage>
</organism>
<dbReference type="Gene3D" id="1.10.287.130">
    <property type="match status" value="1"/>
</dbReference>
<dbReference type="CDD" id="cd06225">
    <property type="entry name" value="HAMP"/>
    <property type="match status" value="1"/>
</dbReference>
<dbReference type="GO" id="GO:0000155">
    <property type="term" value="F:phosphorelay sensor kinase activity"/>
    <property type="evidence" value="ECO:0007669"/>
    <property type="project" value="InterPro"/>
</dbReference>
<dbReference type="InterPro" id="IPR003661">
    <property type="entry name" value="HisK_dim/P_dom"/>
</dbReference>
<comment type="catalytic activity">
    <reaction evidence="1">
        <text>ATP + protein L-histidine = ADP + protein N-phospho-L-histidine.</text>
        <dbReference type="EC" id="2.7.13.3"/>
    </reaction>
</comment>
<dbReference type="SMART" id="SM00388">
    <property type="entry name" value="HisKA"/>
    <property type="match status" value="1"/>
</dbReference>
<keyword evidence="13 14" id="KW-0472">Membrane</keyword>
<dbReference type="SUPFAM" id="SSF158472">
    <property type="entry name" value="HAMP domain-like"/>
    <property type="match status" value="1"/>
</dbReference>
<dbReference type="Gene3D" id="6.10.340.10">
    <property type="match status" value="1"/>
</dbReference>
<feature type="non-terminal residue" evidence="17">
    <location>
        <position position="1"/>
    </location>
</feature>